<evidence type="ECO:0000259" key="2">
    <source>
        <dbReference type="PROSITE" id="PS51031"/>
    </source>
</evidence>
<accession>A0A922SHG5</accession>
<evidence type="ECO:0000256" key="1">
    <source>
        <dbReference type="PROSITE-ProRule" id="PRU00371"/>
    </source>
</evidence>
<protein>
    <recommendedName>
        <fullName evidence="2">BESS domain-containing protein</fullName>
    </recommendedName>
</protein>
<evidence type="ECO:0000313" key="4">
    <source>
        <dbReference type="Proteomes" id="UP000814243"/>
    </source>
</evidence>
<feature type="domain" description="BESS" evidence="2">
    <location>
        <begin position="110"/>
        <end position="149"/>
    </location>
</feature>
<dbReference type="InterPro" id="IPR006578">
    <property type="entry name" value="MADF-dom"/>
</dbReference>
<evidence type="ECO:0000313" key="3">
    <source>
        <dbReference type="EMBL" id="KAH9638522.1"/>
    </source>
</evidence>
<dbReference type="InterPro" id="IPR004210">
    <property type="entry name" value="BESS_motif"/>
</dbReference>
<dbReference type="PROSITE" id="PS51031">
    <property type="entry name" value="BESS"/>
    <property type="match status" value="1"/>
</dbReference>
<reference evidence="3" key="1">
    <citation type="journal article" date="2021" name="G3 (Bethesda)">
        <title>Genome and transcriptome analysis of the beet armyworm Spodoptera exigua reveals targets for pest control. .</title>
        <authorList>
            <person name="Simon S."/>
            <person name="Breeschoten T."/>
            <person name="Jansen H.J."/>
            <person name="Dirks R.P."/>
            <person name="Schranz M.E."/>
            <person name="Ros V.I.D."/>
        </authorList>
    </citation>
    <scope>NUCLEOTIDE SEQUENCE</scope>
    <source>
        <strain evidence="3">TB_SE_WUR_2020</strain>
    </source>
</reference>
<dbReference type="Pfam" id="PF10545">
    <property type="entry name" value="MADF_DNA_bdg"/>
    <property type="match status" value="1"/>
</dbReference>
<comment type="caution">
    <text evidence="3">The sequence shown here is derived from an EMBL/GenBank/DDBJ whole genome shotgun (WGS) entry which is preliminary data.</text>
</comment>
<sequence>MSDNKTLQLVKAIEKFPCLYNYNIPECLKKEFSDRAWQEVASQTQLSDTETDEEINGYNEQDNESTPLQIQYHEIEIPEPPKKKSKANDNLIRYLQQKPSNTLNNNEVSDDSRKMFLLSLLPEVNALTECQMRVFRRKIFSLLDEIVDSPSQYETCLFQWQKESINPESHKNSETIKKEPL</sequence>
<name>A0A922SHG5_SPOEX</name>
<comment type="subcellular location">
    <subcellularLocation>
        <location evidence="1">Nucleus</location>
    </subcellularLocation>
</comment>
<dbReference type="AlphaFoldDB" id="A0A922SHG5"/>
<proteinExistence type="predicted"/>
<dbReference type="GO" id="GO:0003677">
    <property type="term" value="F:DNA binding"/>
    <property type="evidence" value="ECO:0007669"/>
    <property type="project" value="InterPro"/>
</dbReference>
<organism evidence="3 4">
    <name type="scientific">Spodoptera exigua</name>
    <name type="common">Beet armyworm</name>
    <name type="synonym">Noctua fulgens</name>
    <dbReference type="NCBI Taxonomy" id="7107"/>
    <lineage>
        <taxon>Eukaryota</taxon>
        <taxon>Metazoa</taxon>
        <taxon>Ecdysozoa</taxon>
        <taxon>Arthropoda</taxon>
        <taxon>Hexapoda</taxon>
        <taxon>Insecta</taxon>
        <taxon>Pterygota</taxon>
        <taxon>Neoptera</taxon>
        <taxon>Endopterygota</taxon>
        <taxon>Lepidoptera</taxon>
        <taxon>Glossata</taxon>
        <taxon>Ditrysia</taxon>
        <taxon>Noctuoidea</taxon>
        <taxon>Noctuidae</taxon>
        <taxon>Amphipyrinae</taxon>
        <taxon>Spodoptera</taxon>
    </lineage>
</organism>
<keyword evidence="1" id="KW-0539">Nucleus</keyword>
<dbReference type="Proteomes" id="UP000814243">
    <property type="component" value="Unassembled WGS sequence"/>
</dbReference>
<gene>
    <name evidence="3" type="ORF">HF086_002257</name>
</gene>
<dbReference type="GO" id="GO:0005634">
    <property type="term" value="C:nucleus"/>
    <property type="evidence" value="ECO:0007669"/>
    <property type="project" value="UniProtKB-SubCell"/>
</dbReference>
<dbReference type="EMBL" id="JACEFF010000391">
    <property type="protein sequence ID" value="KAH9638522.1"/>
    <property type="molecule type" value="Genomic_DNA"/>
</dbReference>